<dbReference type="PANTHER" id="PTHR47053">
    <property type="entry name" value="MUREIN DD-ENDOPEPTIDASE MEPH-RELATED"/>
    <property type="match status" value="1"/>
</dbReference>
<feature type="region of interest" description="Disordered" evidence="5">
    <location>
        <begin position="30"/>
        <end position="86"/>
    </location>
</feature>
<sequence length="591" mass="66925">MLKKIIVNLALITAFSSMTSSTTVFADSTSTDMSQNASLGSDSTTESTSESSLSTEATITSPEQTIESSQSDQEGTTTSPSPLYNNEDELRKQFETDSRNQVLSFEEYKSFIETLASLSPSPSQYTAPEVRSLFKASNQRDQIVAEAKKHIGKPYTQNYPDRLGPNKFDCSGLSRYVFLQVTGKNIGDWTVPQEKSGTKVNISKANISQLEPGDLLFWGSSGATYHVAIYIGNEQYIHAPNFDTNVEQSPIWWSAFPPSFALKMNLGNSNPQGNPINDGSYVTITQKGYNLFSSFNWAKKNTSDKLLTNTYQAKYRYNHSNGDTYYSLYDSKGTWQGYINAKAVKKVDGKQGLWLYNNEFVTVTKKDSTIWGNINDFSAKKGNTNSLYQKTYHAQGKYNHFSGEVFYSLYDNKNVWIGYVNKKDLTIGDGKRGLWLYNNEFVTVTKKDSTIWGNINDFSAKKGNTNSLYQKTYHAQGKYNHFSGEVFYSLYDNKNVWIGYVNKKDVAKADGKQGIWMRNNEYVTITKKDYTIWGNINDFSAKKGSTNSLYQKTYHAQGRYNHFSEEVYYSLYDNTQKWIGYVNKTGVSIKH</sequence>
<feature type="domain" description="NlpC/P60" evidence="7">
    <location>
        <begin position="137"/>
        <end position="264"/>
    </location>
</feature>
<keyword evidence="3" id="KW-0378">Hydrolase</keyword>
<accession>A0ABN4J687</accession>
<evidence type="ECO:0000256" key="6">
    <source>
        <dbReference type="SAM" id="SignalP"/>
    </source>
</evidence>
<dbReference type="SUPFAM" id="SSF54001">
    <property type="entry name" value="Cysteine proteinases"/>
    <property type="match status" value="1"/>
</dbReference>
<reference evidence="8 9" key="1">
    <citation type="submission" date="2015-12" db="EMBL/GenBank/DDBJ databases">
        <authorList>
            <person name="Lauer A."/>
            <person name="Humrighouse B."/>
            <person name="Loparev V."/>
            <person name="Shewmaker P.L."/>
            <person name="Whitney A.M."/>
            <person name="McLaughlin R.W."/>
        </authorList>
    </citation>
    <scope>NUCLEOTIDE SEQUENCE [LARGE SCALE GENOMIC DNA]</scope>
    <source>
        <strain evidence="8 9">LMG 23085</strain>
    </source>
</reference>
<evidence type="ECO:0000259" key="7">
    <source>
        <dbReference type="PROSITE" id="PS51935"/>
    </source>
</evidence>
<protein>
    <recommendedName>
        <fullName evidence="7">NlpC/P60 domain-containing protein</fullName>
    </recommendedName>
</protein>
<evidence type="ECO:0000313" key="9">
    <source>
        <dbReference type="Proteomes" id="UP000065511"/>
    </source>
</evidence>
<dbReference type="Proteomes" id="UP000065511">
    <property type="component" value="Chromosome"/>
</dbReference>
<feature type="compositionally biased region" description="Polar residues" evidence="5">
    <location>
        <begin position="30"/>
        <end position="40"/>
    </location>
</feature>
<dbReference type="PROSITE" id="PS51935">
    <property type="entry name" value="NLPC_P60"/>
    <property type="match status" value="1"/>
</dbReference>
<evidence type="ECO:0000256" key="5">
    <source>
        <dbReference type="SAM" id="MobiDB-lite"/>
    </source>
</evidence>
<keyword evidence="2" id="KW-0645">Protease</keyword>
<name>A0ABN4J687_9ENTE</name>
<gene>
    <name evidence="8" type="ORF">ATZ33_08680</name>
</gene>
<feature type="chain" id="PRO_5046102186" description="NlpC/P60 domain-containing protein" evidence="6">
    <location>
        <begin position="27"/>
        <end position="591"/>
    </location>
</feature>
<evidence type="ECO:0000313" key="8">
    <source>
        <dbReference type="EMBL" id="ALS01437.1"/>
    </source>
</evidence>
<dbReference type="InterPro" id="IPR051202">
    <property type="entry name" value="Peptidase_C40"/>
</dbReference>
<feature type="signal peptide" evidence="6">
    <location>
        <begin position="1"/>
        <end position="26"/>
    </location>
</feature>
<dbReference type="EMBL" id="CP013614">
    <property type="protein sequence ID" value="ALS01437.1"/>
    <property type="molecule type" value="Genomic_DNA"/>
</dbReference>
<organism evidence="8 9">
    <name type="scientific">Enterococcus silesiacus</name>
    <dbReference type="NCBI Taxonomy" id="332949"/>
    <lineage>
        <taxon>Bacteria</taxon>
        <taxon>Bacillati</taxon>
        <taxon>Bacillota</taxon>
        <taxon>Bacilli</taxon>
        <taxon>Lactobacillales</taxon>
        <taxon>Enterococcaceae</taxon>
        <taxon>Enterococcus</taxon>
    </lineage>
</organism>
<keyword evidence="4" id="KW-0788">Thiol protease</keyword>
<dbReference type="Pfam" id="PF00877">
    <property type="entry name" value="NLPC_P60"/>
    <property type="match status" value="1"/>
</dbReference>
<dbReference type="Gene3D" id="3.90.1720.10">
    <property type="entry name" value="endopeptidase domain like (from Nostoc punctiforme)"/>
    <property type="match status" value="1"/>
</dbReference>
<proteinExistence type="inferred from homology"/>
<evidence type="ECO:0000256" key="1">
    <source>
        <dbReference type="ARBA" id="ARBA00007074"/>
    </source>
</evidence>
<evidence type="ECO:0000256" key="4">
    <source>
        <dbReference type="ARBA" id="ARBA00022807"/>
    </source>
</evidence>
<dbReference type="InterPro" id="IPR000064">
    <property type="entry name" value="NLP_P60_dom"/>
</dbReference>
<evidence type="ECO:0000256" key="2">
    <source>
        <dbReference type="ARBA" id="ARBA00022670"/>
    </source>
</evidence>
<dbReference type="PANTHER" id="PTHR47053:SF1">
    <property type="entry name" value="MUREIN DD-ENDOPEPTIDASE MEPH-RELATED"/>
    <property type="match status" value="1"/>
</dbReference>
<comment type="similarity">
    <text evidence="1">Belongs to the peptidase C40 family.</text>
</comment>
<keyword evidence="9" id="KW-1185">Reference proteome</keyword>
<feature type="compositionally biased region" description="Polar residues" evidence="5">
    <location>
        <begin position="62"/>
        <end position="84"/>
    </location>
</feature>
<feature type="compositionally biased region" description="Low complexity" evidence="5">
    <location>
        <begin position="41"/>
        <end position="61"/>
    </location>
</feature>
<keyword evidence="6" id="KW-0732">Signal</keyword>
<dbReference type="InterPro" id="IPR038765">
    <property type="entry name" value="Papain-like_cys_pep_sf"/>
</dbReference>
<evidence type="ECO:0000256" key="3">
    <source>
        <dbReference type="ARBA" id="ARBA00022801"/>
    </source>
</evidence>